<evidence type="ECO:0000259" key="7">
    <source>
        <dbReference type="Pfam" id="PF25967"/>
    </source>
</evidence>
<accession>A0A2P1PQQ1</accession>
<dbReference type="Pfam" id="PF25954">
    <property type="entry name" value="Beta-barrel_RND_2"/>
    <property type="match status" value="1"/>
</dbReference>
<dbReference type="PANTHER" id="PTHR30469:SF15">
    <property type="entry name" value="HLYD FAMILY OF SECRETION PROTEINS"/>
    <property type="match status" value="1"/>
</dbReference>
<dbReference type="Pfam" id="PF25917">
    <property type="entry name" value="BSH_RND"/>
    <property type="match status" value="1"/>
</dbReference>
<dbReference type="Proteomes" id="UP000241074">
    <property type="component" value="Chromosome"/>
</dbReference>
<dbReference type="Gene3D" id="2.40.50.100">
    <property type="match status" value="1"/>
</dbReference>
<keyword evidence="3" id="KW-0813">Transport</keyword>
<dbReference type="InterPro" id="IPR058625">
    <property type="entry name" value="MdtA-like_BSH"/>
</dbReference>
<dbReference type="InterPro" id="IPR006143">
    <property type="entry name" value="RND_pump_MFP"/>
</dbReference>
<dbReference type="NCBIfam" id="TIGR01730">
    <property type="entry name" value="RND_mfp"/>
    <property type="match status" value="1"/>
</dbReference>
<feature type="coiled-coil region" evidence="4">
    <location>
        <begin position="147"/>
        <end position="177"/>
    </location>
</feature>
<sequence length="379" mass="41460">MSALPLLPLLQSPRRLLSSRAPWVLVAISMLVACSRQEPAPEQERSVQTITIGADSHPASAVYAGDIRARREIALGFLVSGRVQARLVEVGDAIKVGDPLLRLDPSDHELNAKAAYSQWQSAKRQQQQAVLDLARFERLVDKRYLPRHDYEQARLNLETSNEALEAADANYRLAQNQARYSRLMSTCAGVITAIDVEVGQVVQAGQVLIRVAENGARELVVSVPESRVDELHRASGLEVTLWAKPGQTYPGKLRELAPDTDSVTRTYSARISVLTDDSDVRLGMTGKLLVQLPTDGSLRRVPLSALVSKSGGHSVWIRDSTDGRVHARSVSVVRVDRNGVLIRSGLKDGETVVTAGVHRLHESQRVRLASESRAAVTES</sequence>
<dbReference type="Gene3D" id="2.40.420.20">
    <property type="match status" value="1"/>
</dbReference>
<dbReference type="Pfam" id="PF25967">
    <property type="entry name" value="RND-MFP_C"/>
    <property type="match status" value="1"/>
</dbReference>
<evidence type="ECO:0000256" key="2">
    <source>
        <dbReference type="ARBA" id="ARBA00009477"/>
    </source>
</evidence>
<feature type="domain" description="CusB-like beta-barrel" evidence="6">
    <location>
        <begin position="219"/>
        <end position="288"/>
    </location>
</feature>
<dbReference type="KEGG" id="xba:C7S18_08205"/>
<evidence type="ECO:0000259" key="5">
    <source>
        <dbReference type="Pfam" id="PF25917"/>
    </source>
</evidence>
<comment type="similarity">
    <text evidence="2">Belongs to the membrane fusion protein (MFP) (TC 8.A.1) family.</text>
</comment>
<dbReference type="PANTHER" id="PTHR30469">
    <property type="entry name" value="MULTIDRUG RESISTANCE PROTEIN MDTA"/>
    <property type="match status" value="1"/>
</dbReference>
<reference evidence="8 9" key="1">
    <citation type="submission" date="2018-03" db="EMBL/GenBank/DDBJ databases">
        <title>Ahniella affigens gen. nov., sp. nov., a gammaproteobacterium isolated from sandy soil near a stream.</title>
        <authorList>
            <person name="Ko Y."/>
            <person name="Kim J.-H."/>
        </authorList>
    </citation>
    <scope>NUCLEOTIDE SEQUENCE [LARGE SCALE GENOMIC DNA]</scope>
    <source>
        <strain evidence="8 9">D13</strain>
    </source>
</reference>
<feature type="domain" description="Multidrug resistance protein MdtA-like C-terminal permuted SH3" evidence="7">
    <location>
        <begin position="301"/>
        <end position="358"/>
    </location>
</feature>
<feature type="domain" description="Multidrug resistance protein MdtA-like barrel-sandwich hybrid" evidence="5">
    <location>
        <begin position="78"/>
        <end position="207"/>
    </location>
</feature>
<dbReference type="OrthoDB" id="9806939at2"/>
<dbReference type="InterPro" id="IPR058792">
    <property type="entry name" value="Beta-barrel_RND_2"/>
</dbReference>
<proteinExistence type="inferred from homology"/>
<keyword evidence="4" id="KW-0175">Coiled coil</keyword>
<evidence type="ECO:0000256" key="1">
    <source>
        <dbReference type="ARBA" id="ARBA00004196"/>
    </source>
</evidence>
<dbReference type="EMBL" id="CP027860">
    <property type="protein sequence ID" value="AVP97176.1"/>
    <property type="molecule type" value="Genomic_DNA"/>
</dbReference>
<evidence type="ECO:0000313" key="8">
    <source>
        <dbReference type="EMBL" id="AVP97176.1"/>
    </source>
</evidence>
<evidence type="ECO:0000256" key="4">
    <source>
        <dbReference type="SAM" id="Coils"/>
    </source>
</evidence>
<organism evidence="8 9">
    <name type="scientific">Ahniella affigens</name>
    <dbReference type="NCBI Taxonomy" id="2021234"/>
    <lineage>
        <taxon>Bacteria</taxon>
        <taxon>Pseudomonadati</taxon>
        <taxon>Pseudomonadota</taxon>
        <taxon>Gammaproteobacteria</taxon>
        <taxon>Lysobacterales</taxon>
        <taxon>Rhodanobacteraceae</taxon>
        <taxon>Ahniella</taxon>
    </lineage>
</organism>
<dbReference type="InterPro" id="IPR058627">
    <property type="entry name" value="MdtA-like_C"/>
</dbReference>
<dbReference type="GO" id="GO:0015562">
    <property type="term" value="F:efflux transmembrane transporter activity"/>
    <property type="evidence" value="ECO:0007669"/>
    <property type="project" value="TreeGrafter"/>
</dbReference>
<dbReference type="Gene3D" id="1.10.287.470">
    <property type="entry name" value="Helix hairpin bin"/>
    <property type="match status" value="1"/>
</dbReference>
<gene>
    <name evidence="8" type="ORF">C7S18_08205</name>
</gene>
<evidence type="ECO:0000259" key="6">
    <source>
        <dbReference type="Pfam" id="PF25954"/>
    </source>
</evidence>
<protein>
    <submittedName>
        <fullName evidence="8">Efflux RND transporter periplasmic adaptor subunit</fullName>
    </submittedName>
</protein>
<reference evidence="8 9" key="2">
    <citation type="submission" date="2018-03" db="EMBL/GenBank/DDBJ databases">
        <authorList>
            <person name="Keele B.F."/>
        </authorList>
    </citation>
    <scope>NUCLEOTIDE SEQUENCE [LARGE SCALE GENOMIC DNA]</scope>
    <source>
        <strain evidence="8 9">D13</strain>
    </source>
</reference>
<evidence type="ECO:0000256" key="3">
    <source>
        <dbReference type="ARBA" id="ARBA00022448"/>
    </source>
</evidence>
<dbReference type="RefSeq" id="WP_106891100.1">
    <property type="nucleotide sequence ID" value="NZ_CP027860.1"/>
</dbReference>
<dbReference type="GO" id="GO:1990281">
    <property type="term" value="C:efflux pump complex"/>
    <property type="evidence" value="ECO:0007669"/>
    <property type="project" value="TreeGrafter"/>
</dbReference>
<dbReference type="Gene3D" id="2.40.30.170">
    <property type="match status" value="1"/>
</dbReference>
<dbReference type="AlphaFoldDB" id="A0A2P1PQQ1"/>
<keyword evidence="9" id="KW-1185">Reference proteome</keyword>
<evidence type="ECO:0000313" key="9">
    <source>
        <dbReference type="Proteomes" id="UP000241074"/>
    </source>
</evidence>
<dbReference type="SUPFAM" id="SSF111369">
    <property type="entry name" value="HlyD-like secretion proteins"/>
    <property type="match status" value="1"/>
</dbReference>
<name>A0A2P1PQQ1_9GAMM</name>
<comment type="subcellular location">
    <subcellularLocation>
        <location evidence="1">Cell envelope</location>
    </subcellularLocation>
</comment>